<evidence type="ECO:0000256" key="14">
    <source>
        <dbReference type="PIRSR" id="PIRSR006621-2"/>
    </source>
</evidence>
<dbReference type="EC" id="1.3.1.-" evidence="12"/>
<reference evidence="16" key="1">
    <citation type="submission" date="2020-10" db="EMBL/GenBank/DDBJ databases">
        <authorList>
            <person name="Gilroy R."/>
        </authorList>
    </citation>
    <scope>NUCLEOTIDE SEQUENCE</scope>
    <source>
        <strain evidence="16">ChiW16-3235</strain>
    </source>
</reference>
<dbReference type="PROSITE" id="PS01136">
    <property type="entry name" value="UPF0034"/>
    <property type="match status" value="1"/>
</dbReference>
<dbReference type="InterPro" id="IPR013785">
    <property type="entry name" value="Aldolase_TIM"/>
</dbReference>
<keyword evidence="14" id="KW-0547">Nucleotide-binding</keyword>
<protein>
    <recommendedName>
        <fullName evidence="12">tRNA-dihydrouridine synthase</fullName>
        <ecNumber evidence="12">1.3.1.-</ecNumber>
    </recommendedName>
</protein>
<dbReference type="GO" id="GO:0017150">
    <property type="term" value="F:tRNA dihydrouridine synthase activity"/>
    <property type="evidence" value="ECO:0007669"/>
    <property type="project" value="InterPro"/>
</dbReference>
<keyword evidence="8" id="KW-0694">RNA-binding</keyword>
<evidence type="ECO:0000259" key="15">
    <source>
        <dbReference type="Pfam" id="PF01207"/>
    </source>
</evidence>
<dbReference type="Gene3D" id="1.10.1200.80">
    <property type="entry name" value="Putative flavin oxidoreducatase, domain 2"/>
    <property type="match status" value="1"/>
</dbReference>
<gene>
    <name evidence="16" type="primary">dusB</name>
    <name evidence="16" type="ORF">IAB94_05405</name>
</gene>
<dbReference type="InterPro" id="IPR035587">
    <property type="entry name" value="DUS-like_FMN-bd"/>
</dbReference>
<dbReference type="InterPro" id="IPR004652">
    <property type="entry name" value="DusB-like"/>
</dbReference>
<dbReference type="GO" id="GO:0050660">
    <property type="term" value="F:flavin adenine dinucleotide binding"/>
    <property type="evidence" value="ECO:0007669"/>
    <property type="project" value="InterPro"/>
</dbReference>
<evidence type="ECO:0000256" key="2">
    <source>
        <dbReference type="ARBA" id="ARBA00002790"/>
    </source>
</evidence>
<evidence type="ECO:0000256" key="7">
    <source>
        <dbReference type="ARBA" id="ARBA00022857"/>
    </source>
</evidence>
<keyword evidence="5 12" id="KW-0288">FMN</keyword>
<evidence type="ECO:0000256" key="12">
    <source>
        <dbReference type="PIRNR" id="PIRNR006621"/>
    </source>
</evidence>
<evidence type="ECO:0000256" key="1">
    <source>
        <dbReference type="ARBA" id="ARBA00001917"/>
    </source>
</evidence>
<evidence type="ECO:0000256" key="4">
    <source>
        <dbReference type="ARBA" id="ARBA00022630"/>
    </source>
</evidence>
<evidence type="ECO:0000256" key="11">
    <source>
        <dbReference type="ARBA" id="ARBA00048802"/>
    </source>
</evidence>
<comment type="cofactor">
    <cofactor evidence="1 12 14">
        <name>FMN</name>
        <dbReference type="ChEBI" id="CHEBI:58210"/>
    </cofactor>
</comment>
<keyword evidence="3" id="KW-0820">tRNA-binding</keyword>
<dbReference type="AlphaFoldDB" id="A0A9D1J9G4"/>
<dbReference type="InterPro" id="IPR018517">
    <property type="entry name" value="tRNA_hU_synthase_CS"/>
</dbReference>
<organism evidence="16 17">
    <name type="scientific">Candidatus Coproplasma avicola</name>
    <dbReference type="NCBI Taxonomy" id="2840744"/>
    <lineage>
        <taxon>Bacteria</taxon>
        <taxon>Bacillati</taxon>
        <taxon>Bacillota</taxon>
        <taxon>Clostridia</taxon>
        <taxon>Eubacteriales</taxon>
        <taxon>Candidatus Coproplasma</taxon>
    </lineage>
</organism>
<dbReference type="Gene3D" id="3.20.20.70">
    <property type="entry name" value="Aldolase class I"/>
    <property type="match status" value="1"/>
</dbReference>
<accession>A0A9D1J9G4</accession>
<feature type="binding site" evidence="14">
    <location>
        <position position="174"/>
    </location>
    <ligand>
        <name>FMN</name>
        <dbReference type="ChEBI" id="CHEBI:58210"/>
    </ligand>
</feature>
<dbReference type="PANTHER" id="PTHR45846">
    <property type="entry name" value="TRNA-DIHYDROURIDINE(47) SYNTHASE [NAD(P)(+)]-LIKE"/>
    <property type="match status" value="1"/>
</dbReference>
<evidence type="ECO:0000256" key="9">
    <source>
        <dbReference type="ARBA" id="ARBA00023002"/>
    </source>
</evidence>
<evidence type="ECO:0000256" key="13">
    <source>
        <dbReference type="PIRSR" id="PIRSR006621-1"/>
    </source>
</evidence>
<feature type="binding site" evidence="14">
    <location>
        <position position="144"/>
    </location>
    <ligand>
        <name>FMN</name>
        <dbReference type="ChEBI" id="CHEBI:58210"/>
    </ligand>
</feature>
<dbReference type="PANTHER" id="PTHR45846:SF1">
    <property type="entry name" value="TRNA-DIHYDROURIDINE(47) SYNTHASE [NAD(P)(+)]-LIKE"/>
    <property type="match status" value="1"/>
</dbReference>
<evidence type="ECO:0000256" key="5">
    <source>
        <dbReference type="ARBA" id="ARBA00022643"/>
    </source>
</evidence>
<dbReference type="CDD" id="cd02801">
    <property type="entry name" value="DUS_like_FMN"/>
    <property type="match status" value="1"/>
</dbReference>
<dbReference type="NCBIfam" id="TIGR00737">
    <property type="entry name" value="nifR3_yhdG"/>
    <property type="match status" value="1"/>
</dbReference>
<comment type="caution">
    <text evidence="16">The sequence shown here is derived from an EMBL/GenBank/DDBJ whole genome shotgun (WGS) entry which is preliminary data.</text>
</comment>
<feature type="active site" description="Proton donor" evidence="13">
    <location>
        <position position="106"/>
    </location>
</feature>
<dbReference type="EMBL" id="DVHK01000111">
    <property type="protein sequence ID" value="HIR67463.1"/>
    <property type="molecule type" value="Genomic_DNA"/>
</dbReference>
<feature type="domain" description="DUS-like FMN-binding" evidence="15">
    <location>
        <begin position="19"/>
        <end position="306"/>
    </location>
</feature>
<dbReference type="InterPro" id="IPR001269">
    <property type="entry name" value="DUS_fam"/>
</dbReference>
<dbReference type="Pfam" id="PF01207">
    <property type="entry name" value="Dus"/>
    <property type="match status" value="1"/>
</dbReference>
<dbReference type="InterPro" id="IPR024036">
    <property type="entry name" value="tRNA-dHydroUridine_Synthase_C"/>
</dbReference>
<evidence type="ECO:0000313" key="17">
    <source>
        <dbReference type="Proteomes" id="UP000823913"/>
    </source>
</evidence>
<sequence length="313" mass="34320">MQLKQIKIGNLVTKNNVFLAPLAGYTNCVFRRMCFYLGAGLTFSEMVSAKGLCYDSKNTRELLLLTPDYGAINAVQIFGADPYFMRKAAESDELASFDLIDINMGCPVPKIFKNGEGSALMNNIPLASEIVREVAKSGKPVSVKFRTGVDGEHIVARDFARAVEDAGASLITIHGRTRDKMYSGPVNFDAIAAAKSAVSIPVIANGGVFSLNDAEELMDKTGADGVAVARAAMYNPFVFCQLTGTPVPDKKSVIRAQLDDTYKYFGQRFATVYMRKMIAFYVKGMPDSSAVRQNLFRCSCKEQIEEILNNLEF</sequence>
<comment type="catalytic activity">
    <reaction evidence="11">
        <text>a 5,6-dihydrouridine in tRNA + NAD(+) = a uridine in tRNA + NADH + H(+)</text>
        <dbReference type="Rhea" id="RHEA:54452"/>
        <dbReference type="Rhea" id="RHEA-COMP:13339"/>
        <dbReference type="Rhea" id="RHEA-COMP:13887"/>
        <dbReference type="ChEBI" id="CHEBI:15378"/>
        <dbReference type="ChEBI" id="CHEBI:57540"/>
        <dbReference type="ChEBI" id="CHEBI:57945"/>
        <dbReference type="ChEBI" id="CHEBI:65315"/>
        <dbReference type="ChEBI" id="CHEBI:74443"/>
    </reaction>
</comment>
<dbReference type="GO" id="GO:0000049">
    <property type="term" value="F:tRNA binding"/>
    <property type="evidence" value="ECO:0007669"/>
    <property type="project" value="UniProtKB-KW"/>
</dbReference>
<comment type="similarity">
    <text evidence="12">Belongs to the dus family.</text>
</comment>
<feature type="binding site" evidence="14">
    <location>
        <position position="76"/>
    </location>
    <ligand>
        <name>FMN</name>
        <dbReference type="ChEBI" id="CHEBI:58210"/>
    </ligand>
</feature>
<dbReference type="Proteomes" id="UP000823913">
    <property type="component" value="Unassembled WGS sequence"/>
</dbReference>
<dbReference type="PIRSF" id="PIRSF006621">
    <property type="entry name" value="Dus"/>
    <property type="match status" value="1"/>
</dbReference>
<keyword evidence="6 12" id="KW-0819">tRNA processing</keyword>
<proteinExistence type="inferred from homology"/>
<name>A0A9D1J9G4_9FIRM</name>
<keyword evidence="7" id="KW-0521">NADP</keyword>
<keyword evidence="9 12" id="KW-0560">Oxidoreductase</keyword>
<comment type="function">
    <text evidence="2 12">Catalyzes the synthesis of 5,6-dihydrouridine (D), a modified base found in the D-loop of most tRNAs, via the reduction of the C5-C6 double bond in target uridines.</text>
</comment>
<evidence type="ECO:0000256" key="10">
    <source>
        <dbReference type="ARBA" id="ARBA00048205"/>
    </source>
</evidence>
<feature type="binding site" evidence="14">
    <location>
        <begin position="229"/>
        <end position="230"/>
    </location>
    <ligand>
        <name>FMN</name>
        <dbReference type="ChEBI" id="CHEBI:58210"/>
    </ligand>
</feature>
<keyword evidence="4 12" id="KW-0285">Flavoprotein</keyword>
<evidence type="ECO:0000256" key="3">
    <source>
        <dbReference type="ARBA" id="ARBA00022555"/>
    </source>
</evidence>
<evidence type="ECO:0000313" key="16">
    <source>
        <dbReference type="EMBL" id="HIR67463.1"/>
    </source>
</evidence>
<evidence type="ECO:0000256" key="6">
    <source>
        <dbReference type="ARBA" id="ARBA00022694"/>
    </source>
</evidence>
<evidence type="ECO:0000256" key="8">
    <source>
        <dbReference type="ARBA" id="ARBA00022884"/>
    </source>
</evidence>
<comment type="catalytic activity">
    <reaction evidence="10">
        <text>a 5,6-dihydrouridine in tRNA + NADP(+) = a uridine in tRNA + NADPH + H(+)</text>
        <dbReference type="Rhea" id="RHEA:23624"/>
        <dbReference type="Rhea" id="RHEA-COMP:13339"/>
        <dbReference type="Rhea" id="RHEA-COMP:13887"/>
        <dbReference type="ChEBI" id="CHEBI:15378"/>
        <dbReference type="ChEBI" id="CHEBI:57783"/>
        <dbReference type="ChEBI" id="CHEBI:58349"/>
        <dbReference type="ChEBI" id="CHEBI:65315"/>
        <dbReference type="ChEBI" id="CHEBI:74443"/>
    </reaction>
</comment>
<feature type="binding site" evidence="14">
    <location>
        <begin position="205"/>
        <end position="207"/>
    </location>
    <ligand>
        <name>FMN</name>
        <dbReference type="ChEBI" id="CHEBI:58210"/>
    </ligand>
</feature>
<dbReference type="SUPFAM" id="SSF51395">
    <property type="entry name" value="FMN-linked oxidoreductases"/>
    <property type="match status" value="1"/>
</dbReference>
<reference evidence="16" key="2">
    <citation type="journal article" date="2021" name="PeerJ">
        <title>Extensive microbial diversity within the chicken gut microbiome revealed by metagenomics and culture.</title>
        <authorList>
            <person name="Gilroy R."/>
            <person name="Ravi A."/>
            <person name="Getino M."/>
            <person name="Pursley I."/>
            <person name="Horton D.L."/>
            <person name="Alikhan N.F."/>
            <person name="Baker D."/>
            <person name="Gharbi K."/>
            <person name="Hall N."/>
            <person name="Watson M."/>
            <person name="Adriaenssens E.M."/>
            <person name="Foster-Nyarko E."/>
            <person name="Jarju S."/>
            <person name="Secka A."/>
            <person name="Antonio M."/>
            <person name="Oren A."/>
            <person name="Chaudhuri R.R."/>
            <person name="La Ragione R."/>
            <person name="Hildebrand F."/>
            <person name="Pallen M.J."/>
        </authorList>
    </citation>
    <scope>NUCLEOTIDE SEQUENCE</scope>
    <source>
        <strain evidence="16">ChiW16-3235</strain>
    </source>
</reference>